<dbReference type="EMBL" id="CP096983">
    <property type="protein sequence ID" value="URZ11834.1"/>
    <property type="molecule type" value="Genomic_DNA"/>
</dbReference>
<dbReference type="AlphaFoldDB" id="A0A1S8M2C2"/>
<name>A0A1S8M2C2_9CLOT</name>
<protein>
    <submittedName>
        <fullName evidence="1">Uncharacterized protein</fullName>
    </submittedName>
</protein>
<proteinExistence type="predicted"/>
<organism evidence="1 2">
    <name type="scientific">Clostridium felsineum</name>
    <dbReference type="NCBI Taxonomy" id="36839"/>
    <lineage>
        <taxon>Bacteria</taxon>
        <taxon>Bacillati</taxon>
        <taxon>Bacillota</taxon>
        <taxon>Clostridia</taxon>
        <taxon>Eubacteriales</taxon>
        <taxon>Clostridiaceae</taxon>
        <taxon>Clostridium</taxon>
    </lineage>
</organism>
<sequence length="69" mass="8333">MLNFKDISKENLEKMFGQEFTEWEYKNEVLWSLENLYWKENLEELYNYCKAIKINVLQPLGCNAIGFFA</sequence>
<dbReference type="Proteomes" id="UP000190951">
    <property type="component" value="Chromosome"/>
</dbReference>
<evidence type="ECO:0000313" key="2">
    <source>
        <dbReference type="Proteomes" id="UP000190951"/>
    </source>
</evidence>
<keyword evidence="2" id="KW-1185">Reference proteome</keyword>
<dbReference type="STRING" id="84029.CROST_24340"/>
<dbReference type="RefSeq" id="WP_077834422.1">
    <property type="nucleotide sequence ID" value="NZ_CP096983.1"/>
</dbReference>
<gene>
    <name evidence="1" type="ORF">CROST_025510</name>
</gene>
<dbReference type="KEGG" id="crw:CROST_025510"/>
<reference evidence="1 2" key="1">
    <citation type="submission" date="2022-04" db="EMBL/GenBank/DDBJ databases">
        <title>Genome sequence of C. roseum typestrain.</title>
        <authorList>
            <person name="Poehlein A."/>
            <person name="Schoch T."/>
            <person name="Duerre P."/>
            <person name="Daniel R."/>
        </authorList>
    </citation>
    <scope>NUCLEOTIDE SEQUENCE [LARGE SCALE GENOMIC DNA]</scope>
    <source>
        <strain evidence="1 2">DSM 7320</strain>
    </source>
</reference>
<accession>A0A1S8M2C2</accession>
<evidence type="ECO:0000313" key="1">
    <source>
        <dbReference type="EMBL" id="URZ11834.1"/>
    </source>
</evidence>